<comment type="similarity">
    <text evidence="1">Belongs to the plant acyltransferase family.</text>
</comment>
<dbReference type="Gene3D" id="3.30.559.10">
    <property type="entry name" value="Chloramphenicol acetyltransferase-like domain"/>
    <property type="match status" value="2"/>
</dbReference>
<sequence>MSSKLRQLFSVIRKTPELIGPARPTARVIKQLSNLDDQQCVRFQIPMIFFYKNDPSPAMEGKDPVKVIREALSKALTFYYPLAGRLKEVSNRKLMVDCNGEGVLFTEAEANITLEQLEVGDAVRPPCPYLHELLYNVPGSEGILGCPLLLIQVTRLACGGFILALRLNHTMCDAFALLQFMKAIEDMAKGANEPSLLPVWERELLSPRIPPKITCTHHEYDDQTDSTLAMNPNDHIINHKSFYFGPKEITALRNQLPQHLRDGCSTFELLTACIWRCRTMALQIDPDEIVRVTCCVNIRGTKYNMMLPNGYYGNAIATPTACSTAGDLSKYSLAYAVDLVKKVKATASEEYVRSLIDFMEIRGRPMPAVKGSFVVSDITRGGFEEVDFGWGKPVYAGPPEAVLFMSFYIKYQNKDSGEYGTLVPICLPLRAMEKFEEELKKMTLQ</sequence>
<evidence type="ECO:0000313" key="3">
    <source>
        <dbReference type="EMBL" id="KAK9221198.1"/>
    </source>
</evidence>
<keyword evidence="2" id="KW-0808">Transferase</keyword>
<comment type="caution">
    <text evidence="3">The sequence shown here is derived from an EMBL/GenBank/DDBJ whole genome shotgun (WGS) entry which is preliminary data.</text>
</comment>
<evidence type="ECO:0000256" key="1">
    <source>
        <dbReference type="ARBA" id="ARBA00009861"/>
    </source>
</evidence>
<dbReference type="AlphaFoldDB" id="A0AAP0MQ51"/>
<reference evidence="3 4" key="1">
    <citation type="submission" date="2024-05" db="EMBL/GenBank/DDBJ databases">
        <title>Haplotype-resolved chromosome-level genome assembly of Huyou (Citrus changshanensis).</title>
        <authorList>
            <person name="Miao C."/>
            <person name="Chen W."/>
            <person name="Wu Y."/>
            <person name="Wang L."/>
            <person name="Zhao S."/>
            <person name="Grierson D."/>
            <person name="Xu C."/>
            <person name="Chen K."/>
        </authorList>
    </citation>
    <scope>NUCLEOTIDE SEQUENCE [LARGE SCALE GENOMIC DNA]</scope>
    <source>
        <strain evidence="3">01-14</strain>
        <tissue evidence="3">Leaf</tissue>
    </source>
</reference>
<organism evidence="3 4">
    <name type="scientific">Citrus x changshan-huyou</name>
    <dbReference type="NCBI Taxonomy" id="2935761"/>
    <lineage>
        <taxon>Eukaryota</taxon>
        <taxon>Viridiplantae</taxon>
        <taxon>Streptophyta</taxon>
        <taxon>Embryophyta</taxon>
        <taxon>Tracheophyta</taxon>
        <taxon>Spermatophyta</taxon>
        <taxon>Magnoliopsida</taxon>
        <taxon>eudicotyledons</taxon>
        <taxon>Gunneridae</taxon>
        <taxon>Pentapetalae</taxon>
        <taxon>rosids</taxon>
        <taxon>malvids</taxon>
        <taxon>Sapindales</taxon>
        <taxon>Rutaceae</taxon>
        <taxon>Aurantioideae</taxon>
        <taxon>Citrus</taxon>
    </lineage>
</organism>
<accession>A0AAP0MQ51</accession>
<proteinExistence type="inferred from homology"/>
<evidence type="ECO:0000313" key="4">
    <source>
        <dbReference type="Proteomes" id="UP001428341"/>
    </source>
</evidence>
<evidence type="ECO:0000256" key="2">
    <source>
        <dbReference type="ARBA" id="ARBA00022679"/>
    </source>
</evidence>
<dbReference type="InterPro" id="IPR023213">
    <property type="entry name" value="CAT-like_dom_sf"/>
</dbReference>
<dbReference type="PANTHER" id="PTHR31147">
    <property type="entry name" value="ACYL TRANSFERASE 4"/>
    <property type="match status" value="1"/>
</dbReference>
<dbReference type="InterPro" id="IPR050898">
    <property type="entry name" value="Plant_acyltransferase"/>
</dbReference>
<dbReference type="GO" id="GO:0016740">
    <property type="term" value="F:transferase activity"/>
    <property type="evidence" value="ECO:0007669"/>
    <property type="project" value="UniProtKB-KW"/>
</dbReference>
<keyword evidence="4" id="KW-1185">Reference proteome</keyword>
<dbReference type="PANTHER" id="PTHR31147:SF66">
    <property type="entry name" value="OS05G0315700 PROTEIN"/>
    <property type="match status" value="1"/>
</dbReference>
<dbReference type="EMBL" id="JBCGBO010000002">
    <property type="protein sequence ID" value="KAK9221198.1"/>
    <property type="molecule type" value="Genomic_DNA"/>
</dbReference>
<gene>
    <name evidence="3" type="ORF">WN944_009624</name>
</gene>
<name>A0AAP0MQ51_9ROSI</name>
<dbReference type="Pfam" id="PF02458">
    <property type="entry name" value="Transferase"/>
    <property type="match status" value="1"/>
</dbReference>
<protein>
    <submittedName>
        <fullName evidence="3">Uncharacterized protein</fullName>
    </submittedName>
</protein>
<dbReference type="Proteomes" id="UP001428341">
    <property type="component" value="Unassembled WGS sequence"/>
</dbReference>